<dbReference type="GO" id="GO:0005840">
    <property type="term" value="C:ribosome"/>
    <property type="evidence" value="ECO:0007669"/>
    <property type="project" value="UniProtKB-KW"/>
</dbReference>
<dbReference type="EMBL" id="LYPC01000014">
    <property type="protein sequence ID" value="OCT14940.1"/>
    <property type="molecule type" value="Genomic_DNA"/>
</dbReference>
<dbReference type="HAMAP" id="MF_01363">
    <property type="entry name" value="Ribosomal_bL21"/>
    <property type="match status" value="1"/>
</dbReference>
<dbReference type="InterPro" id="IPR028909">
    <property type="entry name" value="bL21-like"/>
</dbReference>
<evidence type="ECO:0000256" key="1">
    <source>
        <dbReference type="ARBA" id="ARBA00008563"/>
    </source>
</evidence>
<proteinExistence type="inferred from homology"/>
<name>A0A1C1A379_9BACL</name>
<dbReference type="Proteomes" id="UP000093309">
    <property type="component" value="Unassembled WGS sequence"/>
</dbReference>
<comment type="caution">
    <text evidence="8">The sequence shown here is derived from an EMBL/GenBank/DDBJ whole genome shotgun (WGS) entry which is preliminary data.</text>
</comment>
<dbReference type="RefSeq" id="WP_065851786.1">
    <property type="nucleotide sequence ID" value="NZ_LYPC01000014.1"/>
</dbReference>
<dbReference type="PANTHER" id="PTHR21349">
    <property type="entry name" value="50S RIBOSOMAL PROTEIN L21"/>
    <property type="match status" value="1"/>
</dbReference>
<keyword evidence="2 6" id="KW-0699">rRNA-binding</keyword>
<dbReference type="STRING" id="512399.A8709_12475"/>
<comment type="subunit">
    <text evidence="6">Part of the 50S ribosomal subunit. Contacts protein L20.</text>
</comment>
<dbReference type="OrthoDB" id="9813334at2"/>
<dbReference type="AlphaFoldDB" id="A0A1C1A379"/>
<keyword evidence="5 6" id="KW-0687">Ribonucleoprotein</keyword>
<comment type="similarity">
    <text evidence="1 6 7">Belongs to the bacterial ribosomal protein bL21 family.</text>
</comment>
<dbReference type="NCBIfam" id="TIGR00061">
    <property type="entry name" value="L21"/>
    <property type="match status" value="1"/>
</dbReference>
<evidence type="ECO:0000256" key="3">
    <source>
        <dbReference type="ARBA" id="ARBA00022884"/>
    </source>
</evidence>
<keyword evidence="3 6" id="KW-0694">RNA-binding</keyword>
<evidence type="ECO:0000256" key="4">
    <source>
        <dbReference type="ARBA" id="ARBA00022980"/>
    </source>
</evidence>
<dbReference type="InterPro" id="IPR001787">
    <property type="entry name" value="Ribosomal_bL21"/>
</dbReference>
<protein>
    <recommendedName>
        <fullName evidence="6">Large ribosomal subunit protein bL21</fullName>
    </recommendedName>
</protein>
<sequence>MYAIIETGGKQYKVQEGDVLYIEKLNAAEGEVVSFDRVFLVSKEDGLVVGSPLVAGASVSAKVEKHGKGAKVIVFKYKPKKNYHKKQGHRQPYTRVVVEKIQA</sequence>
<dbReference type="PROSITE" id="PS01169">
    <property type="entry name" value="RIBOSOMAL_L21"/>
    <property type="match status" value="1"/>
</dbReference>
<evidence type="ECO:0000256" key="2">
    <source>
        <dbReference type="ARBA" id="ARBA00022730"/>
    </source>
</evidence>
<keyword evidence="9" id="KW-1185">Reference proteome</keyword>
<dbReference type="GO" id="GO:0003735">
    <property type="term" value="F:structural constituent of ribosome"/>
    <property type="evidence" value="ECO:0007669"/>
    <property type="project" value="InterPro"/>
</dbReference>
<evidence type="ECO:0000256" key="6">
    <source>
        <dbReference type="HAMAP-Rule" id="MF_01363"/>
    </source>
</evidence>
<dbReference type="GO" id="GO:0005737">
    <property type="term" value="C:cytoplasm"/>
    <property type="evidence" value="ECO:0007669"/>
    <property type="project" value="UniProtKB-ARBA"/>
</dbReference>
<dbReference type="GO" id="GO:0006412">
    <property type="term" value="P:translation"/>
    <property type="evidence" value="ECO:0007669"/>
    <property type="project" value="UniProtKB-UniRule"/>
</dbReference>
<dbReference type="GO" id="GO:1990904">
    <property type="term" value="C:ribonucleoprotein complex"/>
    <property type="evidence" value="ECO:0007669"/>
    <property type="project" value="UniProtKB-KW"/>
</dbReference>
<comment type="function">
    <text evidence="6 7">This protein binds to 23S rRNA in the presence of protein L20.</text>
</comment>
<evidence type="ECO:0000256" key="7">
    <source>
        <dbReference type="RuleBase" id="RU000562"/>
    </source>
</evidence>
<dbReference type="InterPro" id="IPR018258">
    <property type="entry name" value="Ribosomal_bL21_CS"/>
</dbReference>
<reference evidence="9" key="1">
    <citation type="submission" date="2016-05" db="EMBL/GenBank/DDBJ databases">
        <title>Paenibacillus oryzae. sp. nov., isolated from the rice root.</title>
        <authorList>
            <person name="Zhang J."/>
            <person name="Zhang X."/>
        </authorList>
    </citation>
    <scope>NUCLEOTIDE SEQUENCE [LARGE SCALE GENOMIC DNA]</scope>
    <source>
        <strain evidence="9">KCTC13222</strain>
    </source>
</reference>
<dbReference type="Pfam" id="PF00829">
    <property type="entry name" value="Ribosomal_L21p"/>
    <property type="match status" value="1"/>
</dbReference>
<gene>
    <name evidence="6" type="primary">rplU</name>
    <name evidence="8" type="ORF">A8709_12475</name>
</gene>
<keyword evidence="4 6" id="KW-0689">Ribosomal protein</keyword>
<evidence type="ECO:0000256" key="5">
    <source>
        <dbReference type="ARBA" id="ARBA00023274"/>
    </source>
</evidence>
<evidence type="ECO:0000313" key="8">
    <source>
        <dbReference type="EMBL" id="OCT14940.1"/>
    </source>
</evidence>
<dbReference type="PANTHER" id="PTHR21349:SF0">
    <property type="entry name" value="LARGE RIBOSOMAL SUBUNIT PROTEIN BL21M"/>
    <property type="match status" value="1"/>
</dbReference>
<evidence type="ECO:0000313" key="9">
    <source>
        <dbReference type="Proteomes" id="UP000093309"/>
    </source>
</evidence>
<dbReference type="InterPro" id="IPR036164">
    <property type="entry name" value="bL21-like_sf"/>
</dbReference>
<accession>A0A1C1A379</accession>
<dbReference type="GO" id="GO:0019843">
    <property type="term" value="F:rRNA binding"/>
    <property type="evidence" value="ECO:0007669"/>
    <property type="project" value="UniProtKB-UniRule"/>
</dbReference>
<dbReference type="SUPFAM" id="SSF141091">
    <property type="entry name" value="L21p-like"/>
    <property type="match status" value="1"/>
</dbReference>
<organism evidence="8 9">
    <name type="scientific">Paenibacillus pectinilyticus</name>
    <dbReference type="NCBI Taxonomy" id="512399"/>
    <lineage>
        <taxon>Bacteria</taxon>
        <taxon>Bacillati</taxon>
        <taxon>Bacillota</taxon>
        <taxon>Bacilli</taxon>
        <taxon>Bacillales</taxon>
        <taxon>Paenibacillaceae</taxon>
        <taxon>Paenibacillus</taxon>
    </lineage>
</organism>